<name>A0AAE1K7D5_PETCI</name>
<sequence>HILHPSSPSQSFNPHPSSPTSFILALTVLPILTIPSHPQPVILTHSLPSPACNPHPFPPIPSL</sequence>
<dbReference type="AlphaFoldDB" id="A0AAE1K7D5"/>
<protein>
    <submittedName>
        <fullName evidence="1">Uncharacterized protein</fullName>
    </submittedName>
</protein>
<gene>
    <name evidence="1" type="ORF">Pcinc_029522</name>
</gene>
<feature type="non-terminal residue" evidence="1">
    <location>
        <position position="1"/>
    </location>
</feature>
<comment type="caution">
    <text evidence="1">The sequence shown here is derived from an EMBL/GenBank/DDBJ whole genome shotgun (WGS) entry which is preliminary data.</text>
</comment>
<proteinExistence type="predicted"/>
<dbReference type="EMBL" id="JAWQEG010003713">
    <property type="protein sequence ID" value="KAK3864818.1"/>
    <property type="molecule type" value="Genomic_DNA"/>
</dbReference>
<evidence type="ECO:0000313" key="2">
    <source>
        <dbReference type="Proteomes" id="UP001286313"/>
    </source>
</evidence>
<evidence type="ECO:0000313" key="1">
    <source>
        <dbReference type="EMBL" id="KAK3864818.1"/>
    </source>
</evidence>
<keyword evidence="2" id="KW-1185">Reference proteome</keyword>
<organism evidence="1 2">
    <name type="scientific">Petrolisthes cinctipes</name>
    <name type="common">Flat porcelain crab</name>
    <dbReference type="NCBI Taxonomy" id="88211"/>
    <lineage>
        <taxon>Eukaryota</taxon>
        <taxon>Metazoa</taxon>
        <taxon>Ecdysozoa</taxon>
        <taxon>Arthropoda</taxon>
        <taxon>Crustacea</taxon>
        <taxon>Multicrustacea</taxon>
        <taxon>Malacostraca</taxon>
        <taxon>Eumalacostraca</taxon>
        <taxon>Eucarida</taxon>
        <taxon>Decapoda</taxon>
        <taxon>Pleocyemata</taxon>
        <taxon>Anomura</taxon>
        <taxon>Galatheoidea</taxon>
        <taxon>Porcellanidae</taxon>
        <taxon>Petrolisthes</taxon>
    </lineage>
</organism>
<reference evidence="1" key="1">
    <citation type="submission" date="2023-10" db="EMBL/GenBank/DDBJ databases">
        <title>Genome assemblies of two species of porcelain crab, Petrolisthes cinctipes and Petrolisthes manimaculis (Anomura: Porcellanidae).</title>
        <authorList>
            <person name="Angst P."/>
        </authorList>
    </citation>
    <scope>NUCLEOTIDE SEQUENCE</scope>
    <source>
        <strain evidence="1">PB745_01</strain>
        <tissue evidence="1">Gill</tissue>
    </source>
</reference>
<accession>A0AAE1K7D5</accession>
<dbReference type="Proteomes" id="UP001286313">
    <property type="component" value="Unassembled WGS sequence"/>
</dbReference>